<feature type="compositionally biased region" description="Basic and acidic residues" evidence="7">
    <location>
        <begin position="168"/>
        <end position="179"/>
    </location>
</feature>
<reference evidence="10" key="1">
    <citation type="submission" date="2012-01" db="EMBL/GenBank/DDBJ databases">
        <authorList>
            <person name="Walter R."/>
            <person name="Schartl M."/>
            <person name="Warren W."/>
        </authorList>
    </citation>
    <scope>NUCLEOTIDE SEQUENCE [LARGE SCALE GENOMIC DNA]</scope>
    <source>
        <strain evidence="10">JP 163 A</strain>
    </source>
</reference>
<dbReference type="FunFam" id="3.30.160.60:FF:000100">
    <property type="entry name" value="Zinc finger 45-like"/>
    <property type="match status" value="1"/>
</dbReference>
<dbReference type="GeneID" id="102224779"/>
<keyword evidence="10" id="KW-1185">Reference proteome</keyword>
<feature type="domain" description="C2H2-type" evidence="8">
    <location>
        <begin position="769"/>
        <end position="796"/>
    </location>
</feature>
<dbReference type="FunFam" id="3.30.160.60:FF:001397">
    <property type="entry name" value="Datilografo, isoform A"/>
    <property type="match status" value="1"/>
</dbReference>
<feature type="domain" description="C2H2-type" evidence="8">
    <location>
        <begin position="685"/>
        <end position="712"/>
    </location>
</feature>
<feature type="domain" description="C2H2-type" evidence="8">
    <location>
        <begin position="544"/>
        <end position="571"/>
    </location>
</feature>
<feature type="domain" description="C2H2-type" evidence="8">
    <location>
        <begin position="741"/>
        <end position="768"/>
    </location>
</feature>
<organism evidence="9 10">
    <name type="scientific">Xiphophorus maculatus</name>
    <name type="common">Southern platyfish</name>
    <name type="synonym">Platypoecilus maculatus</name>
    <dbReference type="NCBI Taxonomy" id="8083"/>
    <lineage>
        <taxon>Eukaryota</taxon>
        <taxon>Metazoa</taxon>
        <taxon>Chordata</taxon>
        <taxon>Craniata</taxon>
        <taxon>Vertebrata</taxon>
        <taxon>Euteleostomi</taxon>
        <taxon>Actinopterygii</taxon>
        <taxon>Neopterygii</taxon>
        <taxon>Teleostei</taxon>
        <taxon>Neoteleostei</taxon>
        <taxon>Acanthomorphata</taxon>
        <taxon>Ovalentaria</taxon>
        <taxon>Atherinomorphae</taxon>
        <taxon>Cyprinodontiformes</taxon>
        <taxon>Poeciliidae</taxon>
        <taxon>Poeciliinae</taxon>
        <taxon>Xiphophorus</taxon>
    </lineage>
</organism>
<dbReference type="PANTHER" id="PTHR23226:SF371">
    <property type="entry name" value="ZINC FINGER PROTEIN 112-LIKE PROTEIN"/>
    <property type="match status" value="1"/>
</dbReference>
<dbReference type="Ensembl" id="ENSXMAT00000028960.1">
    <property type="protein sequence ID" value="ENSXMAP00000020790.1"/>
    <property type="gene ID" value="ENSXMAG00000027649.1"/>
</dbReference>
<dbReference type="GO" id="GO:0005634">
    <property type="term" value="C:nucleus"/>
    <property type="evidence" value="ECO:0007669"/>
    <property type="project" value="UniProtKB-ARBA"/>
</dbReference>
<dbReference type="SUPFAM" id="SSF57667">
    <property type="entry name" value="beta-beta-alpha zinc fingers"/>
    <property type="match status" value="6"/>
</dbReference>
<dbReference type="GeneTree" id="ENSGT00940000167339"/>
<keyword evidence="6" id="KW-0175">Coiled coil</keyword>
<dbReference type="KEGG" id="xma:102224779"/>
<evidence type="ECO:0000256" key="2">
    <source>
        <dbReference type="ARBA" id="ARBA00022737"/>
    </source>
</evidence>
<feature type="coiled-coil region" evidence="6">
    <location>
        <begin position="22"/>
        <end position="49"/>
    </location>
</feature>
<evidence type="ECO:0000259" key="8">
    <source>
        <dbReference type="PROSITE" id="PS50157"/>
    </source>
</evidence>
<evidence type="ECO:0000256" key="1">
    <source>
        <dbReference type="ARBA" id="ARBA00022723"/>
    </source>
</evidence>
<keyword evidence="3 5" id="KW-0863">Zinc-finger</keyword>
<dbReference type="FunFam" id="3.30.160.60:FF:001732">
    <property type="entry name" value="Zgc:162936"/>
    <property type="match status" value="1"/>
</dbReference>
<dbReference type="OMA" id="CGVWYRF"/>
<dbReference type="GO" id="GO:0005694">
    <property type="term" value="C:chromosome"/>
    <property type="evidence" value="ECO:0007669"/>
    <property type="project" value="UniProtKB-ARBA"/>
</dbReference>
<feature type="domain" description="C2H2-type" evidence="8">
    <location>
        <begin position="628"/>
        <end position="655"/>
    </location>
</feature>
<dbReference type="PROSITE" id="PS50157">
    <property type="entry name" value="ZINC_FINGER_C2H2_2"/>
    <property type="match status" value="12"/>
</dbReference>
<feature type="region of interest" description="Disordered" evidence="7">
    <location>
        <begin position="54"/>
        <end position="128"/>
    </location>
</feature>
<sequence>MNISDLRGIITERLGSATREVLAAVERTVAGYEQEATGFRREIDRQRRQLELLQPQVRLTRGANEPIPDLQSQEEEGGEEEEQQPSGEAAESHSRPGNVSDEGAEPTTTFTLNQEDVKDRHYGKPPRKRLNASKLYSLRGTITELLRRATRDVLAAVDGAEAAPAPGCRRENDGQRRQPELQPDGPTQEVEVVVEEEEQQLTGRTHLETGSHRTRTRTRTCSQSDELLGSGVECEPLNDEDDGGDEEPVNASRLKQEDLTDPDYQIPSRSAQVRGHPGGRRPGRPRLSVSADHLALRVRILEDSRTRVLSKAVFQRSAVLDLQCPRGLSEPGFLELLRSRCPLLAAGRPFDVFIAAKNRRLQPLAARSLTPEQICCGHRSGGNPTLYIRLKESEEPSSADAAAMKRDKTDLHSCPVDSSEEADPGLDAEDDTWSPDPEPQTAKRSRKRKEKRATQLTLESKRSCKVCGAWYRQLGSLISHVWNHAGDPQGVCGACGEKFESADELKEHLRNHQKVHSCRHCGKTFVSVQSLNLHEAKHTGESRFKCGVCSKTFTNMASLNYHQWLHVEDKPHKCDVCLKTFGLESHLISHKKLHTVKEKHVCDVCNRSFRLRRAMTQHRLTHSDDKQYACDVCGKRFKLEGSLKVHAKTHTERDRTFLCHVCCRTFLWKGTLMAHLKTHSSVRPFVCAVCTKGFWFKCDLKKHMRIHSDEAPYECSECGRRFKQKANLDSHIKIHLGIKRFVCPECGKECSRREHLKVHMRTHNGDKPYKCSVCDRAFTQSHCLKTHMKSHPTEGNLDLDLDPDPTQTQEMDENPALDPSQSHEMEENPVLDPSET</sequence>
<dbReference type="GO" id="GO:0008270">
    <property type="term" value="F:zinc ion binding"/>
    <property type="evidence" value="ECO:0007669"/>
    <property type="project" value="UniProtKB-KW"/>
</dbReference>
<protein>
    <submittedName>
        <fullName evidence="9">Zinc finger protein 329-like</fullName>
    </submittedName>
</protein>
<dbReference type="InterPro" id="IPR013087">
    <property type="entry name" value="Znf_C2H2_type"/>
</dbReference>
<dbReference type="Pfam" id="PF00096">
    <property type="entry name" value="zf-C2H2"/>
    <property type="match status" value="4"/>
</dbReference>
<feature type="domain" description="C2H2-type" evidence="8">
    <location>
        <begin position="490"/>
        <end position="517"/>
    </location>
</feature>
<feature type="domain" description="C2H2-type" evidence="8">
    <location>
        <begin position="572"/>
        <end position="599"/>
    </location>
</feature>
<dbReference type="AlphaFoldDB" id="A0A3B5PPS0"/>
<dbReference type="FunFam" id="3.30.160.60:FF:000086">
    <property type="entry name" value="transcription factor E4F1 isoform X1"/>
    <property type="match status" value="1"/>
</dbReference>
<feature type="region of interest" description="Disordered" evidence="7">
    <location>
        <begin position="162"/>
        <end position="287"/>
    </location>
</feature>
<evidence type="ECO:0000256" key="4">
    <source>
        <dbReference type="ARBA" id="ARBA00022833"/>
    </source>
</evidence>
<dbReference type="InParanoid" id="A0A3B5PPS0"/>
<reference evidence="9" key="4">
    <citation type="submission" date="2025-09" db="UniProtKB">
        <authorList>
            <consortium name="Ensembl"/>
        </authorList>
    </citation>
    <scope>IDENTIFICATION</scope>
    <source>
        <strain evidence="9">JP 163 A</strain>
    </source>
</reference>
<dbReference type="GO" id="GO:0000981">
    <property type="term" value="F:DNA-binding transcription factor activity, RNA polymerase II-specific"/>
    <property type="evidence" value="ECO:0007669"/>
    <property type="project" value="TreeGrafter"/>
</dbReference>
<evidence type="ECO:0000256" key="3">
    <source>
        <dbReference type="ARBA" id="ARBA00022771"/>
    </source>
</evidence>
<evidence type="ECO:0000256" key="5">
    <source>
        <dbReference type="PROSITE-ProRule" id="PRU00042"/>
    </source>
</evidence>
<name>A0A3B5PPS0_XIPMA</name>
<reference evidence="10" key="2">
    <citation type="journal article" date="2013" name="Nat. Genet.">
        <title>The genome of the platyfish, Xiphophorus maculatus, provides insights into evolutionary adaptation and several complex traits.</title>
        <authorList>
            <person name="Schartl M."/>
            <person name="Walter R.B."/>
            <person name="Shen Y."/>
            <person name="Garcia T."/>
            <person name="Catchen J."/>
            <person name="Amores A."/>
            <person name="Braasch I."/>
            <person name="Chalopin D."/>
            <person name="Volff J.N."/>
            <person name="Lesch K.P."/>
            <person name="Bisazza A."/>
            <person name="Minx P."/>
            <person name="Hillier L."/>
            <person name="Wilson R.K."/>
            <person name="Fuerstenberg S."/>
            <person name="Boore J."/>
            <person name="Searle S."/>
            <person name="Postlethwait J.H."/>
            <person name="Warren W.C."/>
        </authorList>
    </citation>
    <scope>NUCLEOTIDE SEQUENCE [LARGE SCALE GENOMIC DNA]</scope>
    <source>
        <strain evidence="10">JP 163 A</strain>
    </source>
</reference>
<feature type="domain" description="C2H2-type" evidence="8">
    <location>
        <begin position="713"/>
        <end position="740"/>
    </location>
</feature>
<dbReference type="SMART" id="SM00355">
    <property type="entry name" value="ZnF_C2H2"/>
    <property type="match status" value="12"/>
</dbReference>
<feature type="compositionally biased region" description="Acidic residues" evidence="7">
    <location>
        <begin position="72"/>
        <end position="83"/>
    </location>
</feature>
<evidence type="ECO:0000313" key="9">
    <source>
        <dbReference type="Ensembl" id="ENSXMAP00000020790.1"/>
    </source>
</evidence>
<dbReference type="RefSeq" id="XP_023202195.1">
    <property type="nucleotide sequence ID" value="XM_023346427.1"/>
</dbReference>
<dbReference type="PROSITE" id="PS00028">
    <property type="entry name" value="ZINC_FINGER_C2H2_1"/>
    <property type="match status" value="12"/>
</dbReference>
<reference evidence="9" key="3">
    <citation type="submission" date="2025-08" db="UniProtKB">
        <authorList>
            <consortium name="Ensembl"/>
        </authorList>
    </citation>
    <scope>IDENTIFICATION</scope>
    <source>
        <strain evidence="9">JP 163 A</strain>
    </source>
</reference>
<keyword evidence="4" id="KW-0862">Zinc</keyword>
<dbReference type="Gene3D" id="3.30.160.60">
    <property type="entry name" value="Classic Zinc Finger"/>
    <property type="match status" value="10"/>
</dbReference>
<accession>A0A3B5PPS0</accession>
<feature type="domain" description="C2H2-type" evidence="8">
    <location>
        <begin position="600"/>
        <end position="627"/>
    </location>
</feature>
<evidence type="ECO:0000256" key="6">
    <source>
        <dbReference type="SAM" id="Coils"/>
    </source>
</evidence>
<feature type="domain" description="C2H2-type" evidence="8">
    <location>
        <begin position="516"/>
        <end position="543"/>
    </location>
</feature>
<dbReference type="InterPro" id="IPR036236">
    <property type="entry name" value="Znf_C2H2_sf"/>
</dbReference>
<feature type="region of interest" description="Disordered" evidence="7">
    <location>
        <begin position="788"/>
        <end position="836"/>
    </location>
</feature>
<evidence type="ECO:0000313" key="10">
    <source>
        <dbReference type="Proteomes" id="UP000002852"/>
    </source>
</evidence>
<dbReference type="Proteomes" id="UP000002852">
    <property type="component" value="Unassembled WGS sequence"/>
</dbReference>
<evidence type="ECO:0000256" key="7">
    <source>
        <dbReference type="SAM" id="MobiDB-lite"/>
    </source>
</evidence>
<dbReference type="Pfam" id="PF13912">
    <property type="entry name" value="zf-C2H2_6"/>
    <property type="match status" value="4"/>
</dbReference>
<dbReference type="GO" id="GO:0000978">
    <property type="term" value="F:RNA polymerase II cis-regulatory region sequence-specific DNA binding"/>
    <property type="evidence" value="ECO:0007669"/>
    <property type="project" value="TreeGrafter"/>
</dbReference>
<dbReference type="GO" id="GO:0045893">
    <property type="term" value="P:positive regulation of DNA-templated transcription"/>
    <property type="evidence" value="ECO:0007669"/>
    <property type="project" value="UniProtKB-ARBA"/>
</dbReference>
<dbReference type="FunFam" id="3.30.160.60:FF:000072">
    <property type="entry name" value="zinc finger protein 143 isoform X1"/>
    <property type="match status" value="1"/>
</dbReference>
<keyword evidence="1" id="KW-0479">Metal-binding</keyword>
<dbReference type="PANTHER" id="PTHR23226">
    <property type="entry name" value="ZINC FINGER AND SCAN DOMAIN-CONTAINING"/>
    <property type="match status" value="1"/>
</dbReference>
<keyword evidence="2" id="KW-0677">Repeat</keyword>
<feature type="domain" description="C2H2-type" evidence="8">
    <location>
        <begin position="462"/>
        <end position="489"/>
    </location>
</feature>
<feature type="compositionally biased region" description="Acidic residues" evidence="7">
    <location>
        <begin position="236"/>
        <end position="248"/>
    </location>
</feature>
<feature type="region of interest" description="Disordered" evidence="7">
    <location>
        <begin position="397"/>
        <end position="454"/>
    </location>
</feature>
<dbReference type="OrthoDB" id="6077919at2759"/>
<dbReference type="FunFam" id="3.30.160.60:FF:000340">
    <property type="entry name" value="zinc finger protein 473 isoform X1"/>
    <property type="match status" value="1"/>
</dbReference>
<feature type="compositionally biased region" description="Acidic residues" evidence="7">
    <location>
        <begin position="418"/>
        <end position="433"/>
    </location>
</feature>
<feature type="domain" description="C2H2-type" evidence="8">
    <location>
        <begin position="657"/>
        <end position="684"/>
    </location>
</feature>
<proteinExistence type="predicted"/>